<evidence type="ECO:0000256" key="1">
    <source>
        <dbReference type="SAM" id="Phobius"/>
    </source>
</evidence>
<feature type="transmembrane region" description="Helical" evidence="1">
    <location>
        <begin position="377"/>
        <end position="395"/>
    </location>
</feature>
<feature type="transmembrane region" description="Helical" evidence="1">
    <location>
        <begin position="343"/>
        <end position="365"/>
    </location>
</feature>
<reference evidence="3" key="1">
    <citation type="submission" date="2011-02" db="EMBL/GenBank/DDBJ databases">
        <title>Complete sequence of Spirochaeta sp. Buddy.</title>
        <authorList>
            <person name="Lucas S."/>
            <person name="Copeland A."/>
            <person name="Lapidus A."/>
            <person name="Cheng J.-F."/>
            <person name="Goodwin L."/>
            <person name="Pitluck S."/>
            <person name="Zeytun A."/>
            <person name="Detter J.C."/>
            <person name="Han C."/>
            <person name="Tapia R."/>
            <person name="Land M."/>
            <person name="Hauser L."/>
            <person name="Kyrpides N."/>
            <person name="Ivanova N."/>
            <person name="Mikhailova N."/>
            <person name="Pagani I."/>
            <person name="Ritalahti K.M."/>
            <person name="Loeffler F.E."/>
            <person name="Woyke T."/>
        </authorList>
    </citation>
    <scope>NUCLEOTIDE SEQUENCE [LARGE SCALE GENOMIC DNA]</scope>
    <source>
        <strain evidence="3">ATCC BAA-1886 / DSM 22777 / Buddy</strain>
    </source>
</reference>
<keyword evidence="1" id="KW-0472">Membrane</keyword>
<proteinExistence type="predicted"/>
<evidence type="ECO:0000313" key="2">
    <source>
        <dbReference type="EMBL" id="ADY12208.1"/>
    </source>
</evidence>
<dbReference type="NCBIfam" id="TIGR04370">
    <property type="entry name" value="glyco_rpt_poly"/>
    <property type="match status" value="1"/>
</dbReference>
<keyword evidence="3" id="KW-1185">Reference proteome</keyword>
<organism evidence="2 3">
    <name type="scientific">Sphaerochaeta globosa (strain ATCC BAA-1886 / DSM 22777 / Buddy)</name>
    <name type="common">Spirochaeta sp. (strain Buddy)</name>
    <dbReference type="NCBI Taxonomy" id="158189"/>
    <lineage>
        <taxon>Bacteria</taxon>
        <taxon>Pseudomonadati</taxon>
        <taxon>Spirochaetota</taxon>
        <taxon>Spirochaetia</taxon>
        <taxon>Spirochaetales</taxon>
        <taxon>Sphaerochaetaceae</taxon>
        <taxon>Sphaerochaeta</taxon>
    </lineage>
</organism>
<dbReference type="Proteomes" id="UP000008466">
    <property type="component" value="Chromosome"/>
</dbReference>
<dbReference type="eggNOG" id="ENOG5032VMJ">
    <property type="taxonomic scope" value="Bacteria"/>
</dbReference>
<dbReference type="OrthoDB" id="1060719at2"/>
<feature type="transmembrane region" description="Helical" evidence="1">
    <location>
        <begin position="6"/>
        <end position="24"/>
    </location>
</feature>
<protein>
    <recommendedName>
        <fullName evidence="4">Oligosaccharide repeat unit polymerase</fullName>
    </recommendedName>
</protein>
<feature type="transmembrane region" description="Helical" evidence="1">
    <location>
        <begin position="104"/>
        <end position="124"/>
    </location>
</feature>
<name>F0RXT1_SPHGB</name>
<sequence>MTIIISIIILFLILYLNFSLKKNFWDASSLFLIENLFLVLVAFQFFFGEYQFEGSVFIWLDFVCLVFVLGTLAGNSIYIKIWQTTNTKDDSTIVIKQHTCNRRYYMFLATFICLGIIGALLQLFSYGFNLSSFRSVESFLAMNAKVASNRYSGSESSVSTFTQILLCFSYASPLLGGYLLSISKGKFRKMLCVLSLLPIVIIMLYTNTKVGFVASVFLIATGYIVGYQRNFATYPIISAKTIVLLIFGAMAFVAVLILVMSIRIGELSFQTLQVVVGKFMDYGFGEIKALDVWFANYNEGGHDMGYNTFMAVFNFIGIGTKKQGVYELLPGATSNVFTGYRGVIMDFGLIGGIIFYALLGLLSGIASSKIKYSQKSLFSMFFLMSVYFFNFHSLLISPWVYTSYILAFIICIFAAIISEKVSFAWV</sequence>
<feature type="transmembrane region" description="Helical" evidence="1">
    <location>
        <begin position="160"/>
        <end position="180"/>
    </location>
</feature>
<dbReference type="KEGG" id="sbu:SpiBuddy_0372"/>
<feature type="transmembrane region" description="Helical" evidence="1">
    <location>
        <begin position="242"/>
        <end position="262"/>
    </location>
</feature>
<keyword evidence="1" id="KW-1133">Transmembrane helix</keyword>
<feature type="transmembrane region" description="Helical" evidence="1">
    <location>
        <begin position="31"/>
        <end position="50"/>
    </location>
</feature>
<feature type="transmembrane region" description="Helical" evidence="1">
    <location>
        <begin position="56"/>
        <end position="78"/>
    </location>
</feature>
<feature type="transmembrane region" description="Helical" evidence="1">
    <location>
        <begin position="212"/>
        <end position="230"/>
    </location>
</feature>
<evidence type="ECO:0000313" key="3">
    <source>
        <dbReference type="Proteomes" id="UP000008466"/>
    </source>
</evidence>
<keyword evidence="1" id="KW-0812">Transmembrane</keyword>
<dbReference type="EMBL" id="CP002541">
    <property type="protein sequence ID" value="ADY12208.1"/>
    <property type="molecule type" value="Genomic_DNA"/>
</dbReference>
<dbReference type="RefSeq" id="WP_013606061.1">
    <property type="nucleotide sequence ID" value="NC_015152.1"/>
</dbReference>
<dbReference type="AlphaFoldDB" id="F0RXT1"/>
<feature type="transmembrane region" description="Helical" evidence="1">
    <location>
        <begin position="401"/>
        <end position="418"/>
    </location>
</feature>
<evidence type="ECO:0008006" key="4">
    <source>
        <dbReference type="Google" id="ProtNLM"/>
    </source>
</evidence>
<gene>
    <name evidence="2" type="ordered locus">SpiBuddy_0372</name>
</gene>
<accession>F0RXT1</accession>
<dbReference type="STRING" id="158189.SpiBuddy_0372"/>
<dbReference type="HOGENOM" id="CLU_053507_0_0_12"/>
<feature type="transmembrane region" description="Helical" evidence="1">
    <location>
        <begin position="187"/>
        <end position="206"/>
    </location>
</feature>